<dbReference type="AlphaFoldDB" id="A0A8H5CS27"/>
<evidence type="ECO:0000313" key="3">
    <source>
        <dbReference type="Proteomes" id="UP000559027"/>
    </source>
</evidence>
<reference evidence="2 3" key="1">
    <citation type="journal article" date="2020" name="ISME J.">
        <title>Uncovering the hidden diversity of litter-decomposition mechanisms in mushroom-forming fungi.</title>
        <authorList>
            <person name="Floudas D."/>
            <person name="Bentzer J."/>
            <person name="Ahren D."/>
            <person name="Johansson T."/>
            <person name="Persson P."/>
            <person name="Tunlid A."/>
        </authorList>
    </citation>
    <scope>NUCLEOTIDE SEQUENCE [LARGE SCALE GENOMIC DNA]</scope>
    <source>
        <strain evidence="2 3">CBS 146.42</strain>
    </source>
</reference>
<sequence length="105" mass="11326">MPVEDYDEDDESSGMAQDREEGELIPASKRTPTKAKTKAKEVTRIGPPSKKRKRPAEVEDPHDSAASDATPTPASPKSSKSTTVNKSRLAGIRKATQPLQARPGE</sequence>
<accession>A0A8H5CS27</accession>
<evidence type="ECO:0000256" key="1">
    <source>
        <dbReference type="SAM" id="MobiDB-lite"/>
    </source>
</evidence>
<feature type="compositionally biased region" description="Acidic residues" evidence="1">
    <location>
        <begin position="1"/>
        <end position="12"/>
    </location>
</feature>
<keyword evidence="3" id="KW-1185">Reference proteome</keyword>
<gene>
    <name evidence="2" type="ORF">D9756_010584</name>
</gene>
<feature type="compositionally biased region" description="Low complexity" evidence="1">
    <location>
        <begin position="66"/>
        <end position="83"/>
    </location>
</feature>
<proteinExistence type="predicted"/>
<organism evidence="2 3">
    <name type="scientific">Leucocoprinus leucothites</name>
    <dbReference type="NCBI Taxonomy" id="201217"/>
    <lineage>
        <taxon>Eukaryota</taxon>
        <taxon>Fungi</taxon>
        <taxon>Dikarya</taxon>
        <taxon>Basidiomycota</taxon>
        <taxon>Agaricomycotina</taxon>
        <taxon>Agaricomycetes</taxon>
        <taxon>Agaricomycetidae</taxon>
        <taxon>Agaricales</taxon>
        <taxon>Agaricineae</taxon>
        <taxon>Agaricaceae</taxon>
        <taxon>Leucocoprinus</taxon>
    </lineage>
</organism>
<evidence type="ECO:0000313" key="2">
    <source>
        <dbReference type="EMBL" id="KAF5346830.1"/>
    </source>
</evidence>
<name>A0A8H5CS27_9AGAR</name>
<protein>
    <submittedName>
        <fullName evidence="2">Uncharacterized protein</fullName>
    </submittedName>
</protein>
<feature type="region of interest" description="Disordered" evidence="1">
    <location>
        <begin position="1"/>
        <end position="105"/>
    </location>
</feature>
<dbReference type="Proteomes" id="UP000559027">
    <property type="component" value="Unassembled WGS sequence"/>
</dbReference>
<dbReference type="EMBL" id="JAACJO010000029">
    <property type="protein sequence ID" value="KAF5346830.1"/>
    <property type="molecule type" value="Genomic_DNA"/>
</dbReference>
<feature type="compositionally biased region" description="Basic and acidic residues" evidence="1">
    <location>
        <begin position="55"/>
        <end position="65"/>
    </location>
</feature>
<comment type="caution">
    <text evidence="2">The sequence shown here is derived from an EMBL/GenBank/DDBJ whole genome shotgun (WGS) entry which is preliminary data.</text>
</comment>